<organism evidence="2 3">
    <name type="scientific">Phytophthora citrophthora</name>
    <dbReference type="NCBI Taxonomy" id="4793"/>
    <lineage>
        <taxon>Eukaryota</taxon>
        <taxon>Sar</taxon>
        <taxon>Stramenopiles</taxon>
        <taxon>Oomycota</taxon>
        <taxon>Peronosporomycetes</taxon>
        <taxon>Peronosporales</taxon>
        <taxon>Peronosporaceae</taxon>
        <taxon>Phytophthora</taxon>
    </lineage>
</organism>
<sequence>MVEMSTSECAIQIAEKHKRGFKPLTSGQLLLKTRHNAELHQRALLIDDDDQDEEDMDDVGRECFLSKFLATSMTLLVCVFIYFVVLQHWLLTS</sequence>
<dbReference type="EMBL" id="JASMQC010000032">
    <property type="protein sequence ID" value="KAK1931747.1"/>
    <property type="molecule type" value="Genomic_DNA"/>
</dbReference>
<reference evidence="2" key="1">
    <citation type="submission" date="2023-08" db="EMBL/GenBank/DDBJ databases">
        <title>Reference Genome Resource for the Citrus Pathogen Phytophthora citrophthora.</title>
        <authorList>
            <person name="Moller H."/>
            <person name="Coetzee B."/>
            <person name="Rose L.J."/>
            <person name="Van Niekerk J.M."/>
        </authorList>
    </citation>
    <scope>NUCLEOTIDE SEQUENCE</scope>
    <source>
        <strain evidence="2">STE-U-9442</strain>
    </source>
</reference>
<dbReference type="Proteomes" id="UP001259832">
    <property type="component" value="Unassembled WGS sequence"/>
</dbReference>
<evidence type="ECO:0000313" key="3">
    <source>
        <dbReference type="Proteomes" id="UP001259832"/>
    </source>
</evidence>
<protein>
    <submittedName>
        <fullName evidence="2">Uncharacterized protein</fullName>
    </submittedName>
</protein>
<evidence type="ECO:0000256" key="1">
    <source>
        <dbReference type="SAM" id="Phobius"/>
    </source>
</evidence>
<name>A0AAD9LDL1_9STRA</name>
<keyword evidence="1" id="KW-0812">Transmembrane</keyword>
<keyword evidence="1" id="KW-1133">Transmembrane helix</keyword>
<keyword evidence="3" id="KW-1185">Reference proteome</keyword>
<accession>A0AAD9LDL1</accession>
<proteinExistence type="predicted"/>
<evidence type="ECO:0000313" key="2">
    <source>
        <dbReference type="EMBL" id="KAK1931747.1"/>
    </source>
</evidence>
<feature type="transmembrane region" description="Helical" evidence="1">
    <location>
        <begin position="68"/>
        <end position="90"/>
    </location>
</feature>
<keyword evidence="1" id="KW-0472">Membrane</keyword>
<gene>
    <name evidence="2" type="ORF">P3T76_012679</name>
</gene>
<dbReference type="AlphaFoldDB" id="A0AAD9LDL1"/>
<comment type="caution">
    <text evidence="2">The sequence shown here is derived from an EMBL/GenBank/DDBJ whole genome shotgun (WGS) entry which is preliminary data.</text>
</comment>